<dbReference type="GO" id="GO:0016020">
    <property type="term" value="C:membrane"/>
    <property type="evidence" value="ECO:0007669"/>
    <property type="project" value="InterPro"/>
</dbReference>
<evidence type="ECO:0000256" key="1">
    <source>
        <dbReference type="ARBA" id="ARBA00022729"/>
    </source>
</evidence>
<feature type="domain" description="SRCR" evidence="6">
    <location>
        <begin position="2"/>
        <end position="105"/>
    </location>
</feature>
<dbReference type="PANTHER" id="PTHR48071:SF18">
    <property type="entry name" value="DELETED IN MALIGNANT BRAIN TUMORS 1 PROTEIN-RELATED"/>
    <property type="match status" value="1"/>
</dbReference>
<feature type="disulfide bond" evidence="5">
    <location>
        <begin position="74"/>
        <end position="84"/>
    </location>
</feature>
<dbReference type="InParanoid" id="F7EJ28"/>
<dbReference type="GeneTree" id="ENSGT00940000162108"/>
<dbReference type="HOGENOM" id="CLU_002555_0_0_1"/>
<proteinExistence type="predicted"/>
<keyword evidence="4" id="KW-0325">Glycoprotein</keyword>
<name>F7EJ28_XENTR</name>
<dbReference type="Pfam" id="PF00530">
    <property type="entry name" value="SRCR"/>
    <property type="match status" value="1"/>
</dbReference>
<dbReference type="AlphaFoldDB" id="F7EJ28"/>
<dbReference type="Ensembl" id="ENSXETT00000004755">
    <property type="protein sequence ID" value="ENSXETP00000004755"/>
    <property type="gene ID" value="ENSXETG00000042224"/>
</dbReference>
<keyword evidence="1" id="KW-0732">Signal</keyword>
<evidence type="ECO:0000256" key="4">
    <source>
        <dbReference type="ARBA" id="ARBA00023180"/>
    </source>
</evidence>
<dbReference type="InterPro" id="IPR001190">
    <property type="entry name" value="SRCR"/>
</dbReference>
<dbReference type="InterPro" id="IPR036772">
    <property type="entry name" value="SRCR-like_dom_sf"/>
</dbReference>
<dbReference type="SMART" id="SM00202">
    <property type="entry name" value="SR"/>
    <property type="match status" value="1"/>
</dbReference>
<protein>
    <recommendedName>
        <fullName evidence="6">SRCR domain-containing protein</fullName>
    </recommendedName>
</protein>
<dbReference type="PANTHER" id="PTHR48071">
    <property type="entry name" value="SRCR DOMAIN-CONTAINING PROTEIN"/>
    <property type="match status" value="1"/>
</dbReference>
<evidence type="ECO:0000313" key="7">
    <source>
        <dbReference type="Ensembl" id="ENSXETP00000004755"/>
    </source>
</evidence>
<dbReference type="PRINTS" id="PR00258">
    <property type="entry name" value="SPERACTRCPTR"/>
</dbReference>
<dbReference type="PROSITE" id="PS50287">
    <property type="entry name" value="SRCR_2"/>
    <property type="match status" value="1"/>
</dbReference>
<evidence type="ECO:0000256" key="5">
    <source>
        <dbReference type="PROSITE-ProRule" id="PRU00196"/>
    </source>
</evidence>
<evidence type="ECO:0000259" key="6">
    <source>
        <dbReference type="PROSITE" id="PS50287"/>
    </source>
</evidence>
<keyword evidence="3 5" id="KW-1015">Disulfide bond</keyword>
<dbReference type="Gene3D" id="3.10.250.10">
    <property type="entry name" value="SRCR-like domain"/>
    <property type="match status" value="1"/>
</dbReference>
<dbReference type="eggNOG" id="ENOG502QQ5W">
    <property type="taxonomic scope" value="Eukaryota"/>
</dbReference>
<dbReference type="FunFam" id="3.10.250.10:FF:000006">
    <property type="entry name" value="neurotrypsin isoform X2"/>
    <property type="match status" value="1"/>
</dbReference>
<evidence type="ECO:0000256" key="3">
    <source>
        <dbReference type="ARBA" id="ARBA00023157"/>
    </source>
</evidence>
<dbReference type="SUPFAM" id="SSF56487">
    <property type="entry name" value="SRCR-like"/>
    <property type="match status" value="1"/>
</dbReference>
<keyword evidence="2" id="KW-0677">Repeat</keyword>
<organism evidence="7">
    <name type="scientific">Xenopus tropicalis</name>
    <name type="common">Western clawed frog</name>
    <name type="synonym">Silurana tropicalis</name>
    <dbReference type="NCBI Taxonomy" id="8364"/>
    <lineage>
        <taxon>Eukaryota</taxon>
        <taxon>Metazoa</taxon>
        <taxon>Chordata</taxon>
        <taxon>Craniata</taxon>
        <taxon>Vertebrata</taxon>
        <taxon>Euteleostomi</taxon>
        <taxon>Amphibia</taxon>
        <taxon>Batrachia</taxon>
        <taxon>Anura</taxon>
        <taxon>Pipoidea</taxon>
        <taxon>Pipidae</taxon>
        <taxon>Xenopodinae</taxon>
        <taxon>Xenopus</taxon>
        <taxon>Silurana</taxon>
    </lineage>
</organism>
<sequence length="113" mass="12426">DIRLVGGATNCAGRVEVKHRGEWGTVCDDFWNENAAEVVCRQLGCSTSYEDTAHIKATPFGAASGKIWLSRVKCKGEESSLRDCDHNMWGLHYCSHSEDAGVICGGEKLQFNF</sequence>
<evidence type="ECO:0000256" key="2">
    <source>
        <dbReference type="ARBA" id="ARBA00022737"/>
    </source>
</evidence>
<reference evidence="7" key="2">
    <citation type="submission" date="2011-06" db="UniProtKB">
        <authorList>
            <consortium name="Ensembl"/>
        </authorList>
    </citation>
    <scope>IDENTIFICATION</scope>
</reference>
<reference evidence="7" key="1">
    <citation type="journal article" date="2010" name="Science">
        <title>The genome of the Western clawed frog Xenopus tropicalis.</title>
        <authorList>
            <person name="Hellsten U."/>
            <person name="Harland R.M."/>
            <person name="Gilchrist M.J."/>
            <person name="Hendrix D."/>
            <person name="Jurka J."/>
            <person name="Kapitonov V."/>
            <person name="Ovcharenko I."/>
            <person name="Putnam N.H."/>
            <person name="Shu S."/>
            <person name="Taher L."/>
            <person name="Blitz I.L."/>
            <person name="Blumberg B."/>
            <person name="Dichmann D.S."/>
            <person name="Dubchak I."/>
            <person name="Amaya E."/>
            <person name="Detter J.C."/>
            <person name="Fletcher R."/>
            <person name="Gerhard D.S."/>
            <person name="Goodstein D."/>
            <person name="Graves T."/>
            <person name="Grigoriev I.V."/>
            <person name="Grimwood J."/>
            <person name="Kawashima T."/>
            <person name="Lindquist E."/>
            <person name="Lucas S.M."/>
            <person name="Mead P.E."/>
            <person name="Mitros T."/>
            <person name="Ogino H."/>
            <person name="Ohta Y."/>
            <person name="Poliakov A.V."/>
            <person name="Pollet N."/>
            <person name="Robert J."/>
            <person name="Salamov A."/>
            <person name="Sater A.K."/>
            <person name="Schmutz J."/>
            <person name="Terry A."/>
            <person name="Vize P.D."/>
            <person name="Warren W.C."/>
            <person name="Wells D."/>
            <person name="Wills A."/>
            <person name="Wilson R.K."/>
            <person name="Zimmerman L.B."/>
            <person name="Zorn A.M."/>
            <person name="Grainger R."/>
            <person name="Grammer T."/>
            <person name="Khokha M.K."/>
            <person name="Richardson P.M."/>
            <person name="Rokhsar D.S."/>
        </authorList>
    </citation>
    <scope>NUCLEOTIDE SEQUENCE [LARGE SCALE GENOMIC DNA]</scope>
    <source>
        <strain evidence="7">Nigerian</strain>
    </source>
</reference>
<dbReference type="PROSITE" id="PS00420">
    <property type="entry name" value="SRCR_1"/>
    <property type="match status" value="1"/>
</dbReference>
<comment type="caution">
    <text evidence="5">Lacks conserved residue(s) required for the propagation of feature annotation.</text>
</comment>
<dbReference type="ExpressionAtlas" id="F7EJ28">
    <property type="expression patterns" value="baseline"/>
</dbReference>
<accession>F7EJ28</accession>